<keyword evidence="2" id="KW-0677">Repeat</keyword>
<keyword evidence="7" id="KW-1185">Reference proteome</keyword>
<dbReference type="GO" id="GO:0005524">
    <property type="term" value="F:ATP binding"/>
    <property type="evidence" value="ECO:0007669"/>
    <property type="project" value="UniProtKB-KW"/>
</dbReference>
<dbReference type="AlphaFoldDB" id="D7DM10"/>
<feature type="domain" description="NACHT" evidence="5">
    <location>
        <begin position="97"/>
        <end position="230"/>
    </location>
</feature>
<evidence type="ECO:0000259" key="5">
    <source>
        <dbReference type="PROSITE" id="PS50837"/>
    </source>
</evidence>
<dbReference type="PROSITE" id="PS51450">
    <property type="entry name" value="LRR"/>
    <property type="match status" value="1"/>
</dbReference>
<dbReference type="InterPro" id="IPR001611">
    <property type="entry name" value="Leu-rich_rpt"/>
</dbReference>
<evidence type="ECO:0000313" key="7">
    <source>
        <dbReference type="Proteomes" id="UP000000383"/>
    </source>
</evidence>
<dbReference type="HOGENOM" id="CLU_309890_0_0_4"/>
<dbReference type="PANTHER" id="PTHR46652">
    <property type="entry name" value="LEUCINE-RICH REPEAT AND IQ DOMAIN-CONTAINING PROTEIN 1-RELATED"/>
    <property type="match status" value="1"/>
</dbReference>
<dbReference type="SUPFAM" id="SSF52058">
    <property type="entry name" value="L domain-like"/>
    <property type="match status" value="1"/>
</dbReference>
<dbReference type="PANTHER" id="PTHR46652:SF3">
    <property type="entry name" value="LEUCINE-RICH REPEAT-CONTAINING PROTEIN 9"/>
    <property type="match status" value="1"/>
</dbReference>
<gene>
    <name evidence="6" type="ordered locus">M301_2341</name>
</gene>
<dbReference type="Pfam" id="PF05729">
    <property type="entry name" value="NACHT"/>
    <property type="match status" value="1"/>
</dbReference>
<dbReference type="STRING" id="666681.M301_2341"/>
<dbReference type="Gene3D" id="3.40.50.300">
    <property type="entry name" value="P-loop containing nucleotide triphosphate hydrolases"/>
    <property type="match status" value="1"/>
</dbReference>
<evidence type="ECO:0000256" key="2">
    <source>
        <dbReference type="ARBA" id="ARBA00022737"/>
    </source>
</evidence>
<dbReference type="KEGG" id="meh:M301_2341"/>
<keyword evidence="4" id="KW-0067">ATP-binding</keyword>
<dbReference type="eggNOG" id="COG4886">
    <property type="taxonomic scope" value="Bacteria"/>
</dbReference>
<name>D7DM10_METV0</name>
<reference evidence="6 7" key="2">
    <citation type="journal article" date="2011" name="J. Bacteriol.">
        <title>Genomes of three methylotrophs from a single niche uncover genetic and metabolic divergence of Methylophilaceae.</title>
        <authorList>
            <person name="Lapidus A."/>
            <person name="Clum A."/>
            <person name="Labutti K."/>
            <person name="Kaluzhnaya M.G."/>
            <person name="Lim S."/>
            <person name="Beck D.A."/>
            <person name="Glavina Del Rio T."/>
            <person name="Nolan M."/>
            <person name="Mavromatis K."/>
            <person name="Huntemann M."/>
            <person name="Lucas S."/>
            <person name="Lidstrom M.E."/>
            <person name="Ivanova N."/>
            <person name="Chistoserdova L."/>
        </authorList>
    </citation>
    <scope>NUCLEOTIDE SEQUENCE [LARGE SCALE GENOMIC DNA]</scope>
    <source>
        <strain evidence="6 7">301</strain>
    </source>
</reference>
<evidence type="ECO:0000313" key="6">
    <source>
        <dbReference type="EMBL" id="ADI30704.1"/>
    </source>
</evidence>
<dbReference type="InterPro" id="IPR032675">
    <property type="entry name" value="LRR_dom_sf"/>
</dbReference>
<dbReference type="EMBL" id="CP002056">
    <property type="protein sequence ID" value="ADI30704.1"/>
    <property type="molecule type" value="Genomic_DNA"/>
</dbReference>
<keyword evidence="1" id="KW-0433">Leucine-rich repeat</keyword>
<evidence type="ECO:0000256" key="3">
    <source>
        <dbReference type="ARBA" id="ARBA00022741"/>
    </source>
</evidence>
<evidence type="ECO:0000256" key="1">
    <source>
        <dbReference type="ARBA" id="ARBA00022614"/>
    </source>
</evidence>
<dbReference type="Proteomes" id="UP000000383">
    <property type="component" value="Chromosome"/>
</dbReference>
<dbReference type="SUPFAM" id="SSF52540">
    <property type="entry name" value="P-loop containing nucleoside triphosphate hydrolases"/>
    <property type="match status" value="1"/>
</dbReference>
<dbReference type="Gene3D" id="3.80.10.10">
    <property type="entry name" value="Ribonuclease Inhibitor"/>
    <property type="match status" value="1"/>
</dbReference>
<accession>D7DM10</accession>
<dbReference type="PROSITE" id="PS50837">
    <property type="entry name" value="NACHT"/>
    <property type="match status" value="1"/>
</dbReference>
<proteinExistence type="predicted"/>
<dbReference type="OrthoDB" id="448481at2"/>
<evidence type="ECO:0000256" key="4">
    <source>
        <dbReference type="ARBA" id="ARBA00022840"/>
    </source>
</evidence>
<dbReference type="InterPro" id="IPR050836">
    <property type="entry name" value="SDS22/Internalin_LRR"/>
</dbReference>
<dbReference type="eggNOG" id="COG5635">
    <property type="taxonomic scope" value="Bacteria"/>
</dbReference>
<dbReference type="InterPro" id="IPR007111">
    <property type="entry name" value="NACHT_NTPase"/>
</dbReference>
<reference evidence="7" key="1">
    <citation type="submission" date="2010-05" db="EMBL/GenBank/DDBJ databases">
        <title>Complete sequence of Methylotenera sp. 301.</title>
        <authorList>
            <person name="Lucas S."/>
            <person name="Copeland A."/>
            <person name="Lapidus A."/>
            <person name="Cheng J.-F."/>
            <person name="Bruce D."/>
            <person name="Goodwin L."/>
            <person name="Pitluck S."/>
            <person name="Clum A."/>
            <person name="Land M."/>
            <person name="Hauser L."/>
            <person name="Kyrpides N."/>
            <person name="Ivanova N."/>
            <person name="Chistoservova L."/>
            <person name="Kalyuzhnaya M."/>
            <person name="Woyke T."/>
        </authorList>
    </citation>
    <scope>NUCLEOTIDE SEQUENCE [LARGE SCALE GENOMIC DNA]</scope>
    <source>
        <strain evidence="7">301</strain>
    </source>
</reference>
<keyword evidence="3" id="KW-0547">Nucleotide-binding</keyword>
<sequence length="913" mass="103958">MVTNEDSIQLNSTSALKSLAVRKYFQNVQFKFMRMDNFGLSLDDEGELKKDRGIFLDELFVTPHLSDRHLAPEQVINSESKAEPAWQNIIDILKQHPQSFILGDPGAGKTTLIHWLMLAFSYSSENTTKIALGDLVPFALILRELPLHDIKTFDDLWRAFTESNLELMEAFKQYPESFDVIKALLTSGQALILLDGLDEITNTATRKNLGMAVLEGMHAYPKCKFLISSRVVGFNQRDLFSLANNIDDELKIDFESEIEVKPTSLYSESLVNIQPVDSKSLLPAFYLAPFTYPQAQQFVSNWYKQYYPSHDGNHEQRVGELLTRMKKNDGLGRLSRTPVLLNMICFIHARRGRLPDGRAELYQRIAETYLVALDSARGITSCGEHQHNFDYADRSDWLSEIAYIMQCNRSENDEETAILISESKVREILTDKLIALDIPEAHIQSEINFLLRQFAERSGLFLPRGKDENIEERYGFSHLSFLEYFAAKAIKPKLDLGELNWKDLRAKTTCNWWQETFVLFFEQIEQTKLAEKYLSELFPEKRYSMNESYINSQLLLAAVVMDSGVKITTTKRKSKIKLLWNTYVKMRHYSFERNLLIQRLWQSEYDSLELGLIVIEKIQALDLSFVEINIRDLSFISGLSELQTLSLQNLQVRDLSILAKLRKLNSLALINSKDVEMSSLTSLKQLRALSLFNINNGDLSAMAGMSNLEYLFISNSNIDDLSPLAVLKQLKYLSFNHTEVSDLSPLEKLTQLKQLAFDKTPVSDVSVLAKLTKLEFLSFDETKVKDISALAGLTLLKLLSLDNTLVSDLSSLAKLTKLLHLSFDYTLVSDLSSLKRLTKLQHLSFDNTPVSDLSPLEKLTMLQSLSIDNTLVSDVSSLAGLSEMRRLYLTNTQVIDVSELAKLTELKITGFKS</sequence>
<protein>
    <submittedName>
        <fullName evidence="6">Putative signal transduction protein with Nacht domain</fullName>
    </submittedName>
</protein>
<organism evidence="6 7">
    <name type="scientific">Methylotenera versatilis (strain 301)</name>
    <dbReference type="NCBI Taxonomy" id="666681"/>
    <lineage>
        <taxon>Bacteria</taxon>
        <taxon>Pseudomonadati</taxon>
        <taxon>Pseudomonadota</taxon>
        <taxon>Betaproteobacteria</taxon>
        <taxon>Nitrosomonadales</taxon>
        <taxon>Methylophilaceae</taxon>
        <taxon>Methylotenera</taxon>
    </lineage>
</organism>
<dbReference type="InterPro" id="IPR027417">
    <property type="entry name" value="P-loop_NTPase"/>
</dbReference>
<dbReference type="RefSeq" id="WP_013149012.1">
    <property type="nucleotide sequence ID" value="NC_014207.1"/>
</dbReference>